<dbReference type="Pfam" id="PF00922">
    <property type="entry name" value="Phosphoprotein"/>
    <property type="match status" value="1"/>
</dbReference>
<keyword evidence="12" id="KW-0175">Coiled coil</keyword>
<name>A0A0D3R1G8_9RHAB</name>
<dbReference type="Gene3D" id="1.10.8.440">
    <property type="entry name" value="Vesicular stomatitis virus phosphoprotein C-terminal domain"/>
    <property type="match status" value="1"/>
</dbReference>
<dbReference type="KEGG" id="vg:37628235"/>
<dbReference type="GO" id="GO:0003968">
    <property type="term" value="F:RNA-directed RNA polymerase activity"/>
    <property type="evidence" value="ECO:0007669"/>
    <property type="project" value="InterPro"/>
</dbReference>
<keyword evidence="6" id="KW-0946">Virion</keyword>
<organism evidence="13 14">
    <name type="scientific">Vesiculovirus morreton</name>
    <dbReference type="NCBI Taxonomy" id="1972565"/>
    <lineage>
        <taxon>Viruses</taxon>
        <taxon>Riboviria</taxon>
        <taxon>Orthornavirae</taxon>
        <taxon>Negarnaviricota</taxon>
        <taxon>Haploviricotina</taxon>
        <taxon>Monjiviricetes</taxon>
        <taxon>Mononegavirales</taxon>
        <taxon>Rhabdoviridae</taxon>
        <taxon>Alpharhabdovirinae</taxon>
        <taxon>Vesiculovirus</taxon>
    </lineage>
</organism>
<keyword evidence="9" id="KW-1035">Host cytoplasm</keyword>
<dbReference type="GeneID" id="37628235"/>
<dbReference type="InterPro" id="IPR043036">
    <property type="entry name" value="Phosphoprotein_C_viral"/>
</dbReference>
<reference evidence="13 14" key="1">
    <citation type="journal article" date="2015" name="PLoS Pathog.">
        <title>Evolution of genome size and complexity in the rhabdoviridae.</title>
        <authorList>
            <person name="Walker P.J."/>
            <person name="Firth C."/>
            <person name="Widen S.G."/>
            <person name="Blasdell K.R."/>
            <person name="Guzman H."/>
            <person name="Wood T.G."/>
            <person name="Paradkar P.N."/>
            <person name="Holmes E.C."/>
            <person name="Tesh R.B."/>
            <person name="Vasilakis N."/>
        </authorList>
    </citation>
    <scope>NUCLEOTIDE SEQUENCE [LARGE SCALE GENOMIC DNA]</scope>
    <source>
        <strain evidence="13 14">CoAr191048</strain>
    </source>
</reference>
<evidence type="ECO:0000256" key="9">
    <source>
        <dbReference type="ARBA" id="ARBA00023200"/>
    </source>
</evidence>
<evidence type="ECO:0000256" key="6">
    <source>
        <dbReference type="ARBA" id="ARBA00022844"/>
    </source>
</evidence>
<dbReference type="SUPFAM" id="SSF160892">
    <property type="entry name" value="Phosphoprotein oligomerization domain-like"/>
    <property type="match status" value="1"/>
</dbReference>
<evidence type="ECO:0000256" key="5">
    <source>
        <dbReference type="ARBA" id="ARBA00022553"/>
    </source>
</evidence>
<evidence type="ECO:0000256" key="10">
    <source>
        <dbReference type="ARBA" id="ARBA00032207"/>
    </source>
</evidence>
<accession>A0A0D3R1G8</accession>
<dbReference type="Proteomes" id="UP000203495">
    <property type="component" value="Segment"/>
</dbReference>
<comment type="similarity">
    <text evidence="3">Belongs to the vesiculovirus protein P family.</text>
</comment>
<sequence length="270" mass="30745">MDNLAKVREYLKTYSRLDQAVQEMDDLEAQREEKTNYELFQEEGIDIQNHPSYYQAAADESSDSEEEEMLEAYDVTEDQHKTISTDEVEGYIAEPSDDYADDEVNVVFTSDWKQPELESDGNGKTLRLTMPEGLSNEQQSQWLSTIKAVVQSAKYWNIAECTLESTKSGVVMKERQMTPDVYKVTPVLNNPSSIEETPTDVWSLCQVSVSFTPRKSGIQPFVISLEELFNSRAEFISVGGNGKMSHKEAILLGLRYKKLYNQARVKYNLG</sequence>
<comment type="subunit">
    <text evidence="11">Homodimer. Interacts with the L polymerase; the association of P and L forms the polymerase complex and positions P optimally for encapsidation of newly synthesized genomes with the nucleoprotein. Interacts (via N-terminus) with N(0). Interacts (via C-terminus) with N in ribonucleocapsid (via C-terminus); this interaction allows to package the L polymerase in the virion and positions the polymerase on the template, since P acts as a bridge between N and L.</text>
</comment>
<evidence type="ECO:0000256" key="8">
    <source>
        <dbReference type="ARBA" id="ARBA00023186"/>
    </source>
</evidence>
<evidence type="ECO:0000256" key="2">
    <source>
        <dbReference type="ARBA" id="ARBA00004328"/>
    </source>
</evidence>
<keyword evidence="7" id="KW-0693">Viral RNA replication</keyword>
<proteinExistence type="inferred from homology"/>
<dbReference type="InterPro" id="IPR048220">
    <property type="entry name" value="P-protein-C_vesiculovirus"/>
</dbReference>
<keyword evidence="14" id="KW-1185">Reference proteome</keyword>
<evidence type="ECO:0000313" key="13">
    <source>
        <dbReference type="EMBL" id="AJR28461.1"/>
    </source>
</evidence>
<keyword evidence="5" id="KW-0597">Phosphoprotein</keyword>
<comment type="subcellular location">
    <subcellularLocation>
        <location evidence="1">Host cytoplasm</location>
    </subcellularLocation>
    <subcellularLocation>
        <location evidence="2">Virion</location>
    </subcellularLocation>
</comment>
<evidence type="ECO:0000256" key="11">
    <source>
        <dbReference type="ARBA" id="ARBA00050005"/>
    </source>
</evidence>
<evidence type="ECO:0000256" key="12">
    <source>
        <dbReference type="SAM" id="Coils"/>
    </source>
</evidence>
<dbReference type="CDD" id="cd21033">
    <property type="entry name" value="VSV_P-protein-C_like"/>
    <property type="match status" value="1"/>
</dbReference>
<keyword evidence="8" id="KW-0143">Chaperone</keyword>
<evidence type="ECO:0000313" key="14">
    <source>
        <dbReference type="Proteomes" id="UP000203495"/>
    </source>
</evidence>
<protein>
    <recommendedName>
        <fullName evidence="4">Phosphoprotein</fullName>
    </recommendedName>
    <alternativeName>
        <fullName evidence="10">Protein M1</fullName>
    </alternativeName>
</protein>
<evidence type="ECO:0000256" key="1">
    <source>
        <dbReference type="ARBA" id="ARBA00004192"/>
    </source>
</evidence>
<dbReference type="EMBL" id="KM205007">
    <property type="protein sequence ID" value="AJR28461.1"/>
    <property type="molecule type" value="Viral_cRNA"/>
</dbReference>
<dbReference type="OrthoDB" id="10363at10239"/>
<dbReference type="RefSeq" id="YP_009362083.1">
    <property type="nucleotide sequence ID" value="NC_034508.1"/>
</dbReference>
<dbReference type="InterPro" id="IPR037263">
    <property type="entry name" value="Phosphoprotein_central"/>
</dbReference>
<feature type="coiled-coil region" evidence="12">
    <location>
        <begin position="10"/>
        <end position="37"/>
    </location>
</feature>
<evidence type="ECO:0000256" key="7">
    <source>
        <dbReference type="ARBA" id="ARBA00022953"/>
    </source>
</evidence>
<evidence type="ECO:0000256" key="4">
    <source>
        <dbReference type="ARBA" id="ARBA00020572"/>
    </source>
</evidence>
<dbReference type="GO" id="GO:0030430">
    <property type="term" value="C:host cell cytoplasm"/>
    <property type="evidence" value="ECO:0007669"/>
    <property type="project" value="UniProtKB-SubCell"/>
</dbReference>
<dbReference type="GO" id="GO:0044423">
    <property type="term" value="C:virion component"/>
    <property type="evidence" value="ECO:0007669"/>
    <property type="project" value="UniProtKB-KW"/>
</dbReference>
<evidence type="ECO:0000256" key="3">
    <source>
        <dbReference type="ARBA" id="ARBA00008502"/>
    </source>
</evidence>
<dbReference type="Gene3D" id="6.10.140.830">
    <property type="match status" value="1"/>
</dbReference>